<keyword evidence="2" id="KW-0808">Transferase</keyword>
<dbReference type="Gene3D" id="1.10.510.10">
    <property type="entry name" value="Transferase(Phosphotransferase) domain 1"/>
    <property type="match status" value="1"/>
</dbReference>
<keyword evidence="3" id="KW-1185">Reference proteome</keyword>
<dbReference type="RefSeq" id="WP_231926566.1">
    <property type="nucleotide sequence ID" value="NZ_JBHLYF010000023.1"/>
</dbReference>
<evidence type="ECO:0000259" key="1">
    <source>
        <dbReference type="Pfam" id="PF01636"/>
    </source>
</evidence>
<dbReference type="EMBL" id="LT607751">
    <property type="protein sequence ID" value="SCG62680.1"/>
    <property type="molecule type" value="Genomic_DNA"/>
</dbReference>
<evidence type="ECO:0000313" key="3">
    <source>
        <dbReference type="Proteomes" id="UP000198210"/>
    </source>
</evidence>
<name>A0A1C5IWH9_9ACTN</name>
<dbReference type="Gene3D" id="1.20.58.840">
    <property type="match status" value="1"/>
</dbReference>
<dbReference type="Gene3D" id="3.30.200.20">
    <property type="entry name" value="Phosphorylase Kinase, domain 1"/>
    <property type="match status" value="1"/>
</dbReference>
<evidence type="ECO:0000313" key="2">
    <source>
        <dbReference type="EMBL" id="SCG62680.1"/>
    </source>
</evidence>
<dbReference type="InterPro" id="IPR002575">
    <property type="entry name" value="Aminoglycoside_PTrfase"/>
</dbReference>
<protein>
    <submittedName>
        <fullName evidence="2">Spectinomycin phosphotransferase</fullName>
    </submittedName>
</protein>
<dbReference type="InterPro" id="IPR011009">
    <property type="entry name" value="Kinase-like_dom_sf"/>
</dbReference>
<feature type="domain" description="Aminoglycoside phosphotransferase" evidence="1">
    <location>
        <begin position="40"/>
        <end position="264"/>
    </location>
</feature>
<sequence length="322" mass="34644">MLDRPEGLDDADLTAALATGWGWQPHSLTYRPVGFGAYHWTATDGDGRSWFVTVDDLTVDPEPAEVVHAGLARALATAGALREAGLEFVVAPVPATTGEPVRRLDARYAVSVFPLVDGAAGRFGPHRPRDVPEVLDLLARLHAATSAVAGTVQRADLDVPGRDGLLAALRDLDRPWTGGPFAEPARRLLADRADHVAGLLAEVDRLVARVAATGSDWVVTHGEPHPGNLMWTGAGLRLVDWDTVRLGPPERDLWFLAGDTGTDALVGWTASTGRPVDPDALALYRLRWDVADIAGFVADFRRSHRESEDTTAAFGYLRGYLT</sequence>
<dbReference type="Pfam" id="PF01636">
    <property type="entry name" value="APH"/>
    <property type="match status" value="1"/>
</dbReference>
<proteinExistence type="predicted"/>
<dbReference type="Proteomes" id="UP000198210">
    <property type="component" value="Chromosome I"/>
</dbReference>
<dbReference type="GO" id="GO:0016740">
    <property type="term" value="F:transferase activity"/>
    <property type="evidence" value="ECO:0007669"/>
    <property type="project" value="UniProtKB-KW"/>
</dbReference>
<gene>
    <name evidence="2" type="ORF">GA0074704_3879</name>
</gene>
<accession>A0A1C5IWH9</accession>
<dbReference type="SUPFAM" id="SSF56112">
    <property type="entry name" value="Protein kinase-like (PK-like)"/>
    <property type="match status" value="1"/>
</dbReference>
<reference evidence="2 3" key="1">
    <citation type="submission" date="2016-06" db="EMBL/GenBank/DDBJ databases">
        <authorList>
            <person name="Kjaerup R.B."/>
            <person name="Dalgaard T.S."/>
            <person name="Juul-Madsen H.R."/>
        </authorList>
    </citation>
    <scope>NUCLEOTIDE SEQUENCE [LARGE SCALE GENOMIC DNA]</scope>
    <source>
        <strain evidence="2 3">DSM 45097</strain>
    </source>
</reference>
<organism evidence="2 3">
    <name type="scientific">Micromonospora siamensis</name>
    <dbReference type="NCBI Taxonomy" id="299152"/>
    <lineage>
        <taxon>Bacteria</taxon>
        <taxon>Bacillati</taxon>
        <taxon>Actinomycetota</taxon>
        <taxon>Actinomycetes</taxon>
        <taxon>Micromonosporales</taxon>
        <taxon>Micromonosporaceae</taxon>
        <taxon>Micromonospora</taxon>
    </lineage>
</organism>
<dbReference type="AlphaFoldDB" id="A0A1C5IWH9"/>